<evidence type="ECO:0000313" key="6">
    <source>
        <dbReference type="Proteomes" id="UP000216020"/>
    </source>
</evidence>
<comment type="similarity">
    <text evidence="1">Belongs to the leucine-binding protein family.</text>
</comment>
<gene>
    <name evidence="5" type="ORF">CAL29_08345</name>
</gene>
<protein>
    <submittedName>
        <fullName evidence="5">Branched-chain amino acid ABC transporter substrate-binding protein</fullName>
    </submittedName>
</protein>
<feature type="chain" id="PRO_5013397241" evidence="3">
    <location>
        <begin position="26"/>
        <end position="388"/>
    </location>
</feature>
<evidence type="ECO:0000259" key="4">
    <source>
        <dbReference type="Pfam" id="PF13458"/>
    </source>
</evidence>
<comment type="caution">
    <text evidence="5">The sequence shown here is derived from an EMBL/GenBank/DDBJ whole genome shotgun (WGS) entry which is preliminary data.</text>
</comment>
<dbReference type="PANTHER" id="PTHR30483:SF38">
    <property type="entry name" value="BLR7848 PROTEIN"/>
    <property type="match status" value="1"/>
</dbReference>
<dbReference type="InterPro" id="IPR051010">
    <property type="entry name" value="BCAA_transport"/>
</dbReference>
<evidence type="ECO:0000256" key="1">
    <source>
        <dbReference type="ARBA" id="ARBA00010062"/>
    </source>
</evidence>
<feature type="signal peptide" evidence="3">
    <location>
        <begin position="1"/>
        <end position="25"/>
    </location>
</feature>
<evidence type="ECO:0000313" key="5">
    <source>
        <dbReference type="EMBL" id="OZI38319.1"/>
    </source>
</evidence>
<dbReference type="EMBL" id="NEVM01000001">
    <property type="protein sequence ID" value="OZI38319.1"/>
    <property type="molecule type" value="Genomic_DNA"/>
</dbReference>
<keyword evidence="2 3" id="KW-0732">Signal</keyword>
<organism evidence="5 6">
    <name type="scientific">Bordetella genomosp. 10</name>
    <dbReference type="NCBI Taxonomy" id="1416804"/>
    <lineage>
        <taxon>Bacteria</taxon>
        <taxon>Pseudomonadati</taxon>
        <taxon>Pseudomonadota</taxon>
        <taxon>Betaproteobacteria</taxon>
        <taxon>Burkholderiales</taxon>
        <taxon>Alcaligenaceae</taxon>
        <taxon>Bordetella</taxon>
    </lineage>
</organism>
<keyword evidence="6" id="KW-1185">Reference proteome</keyword>
<dbReference type="Gene3D" id="3.40.50.2300">
    <property type="match status" value="2"/>
</dbReference>
<proteinExistence type="inferred from homology"/>
<dbReference type="InterPro" id="IPR028081">
    <property type="entry name" value="Leu-bd"/>
</dbReference>
<name>A0A261SLL9_9BORD</name>
<feature type="domain" description="Leucine-binding protein" evidence="4">
    <location>
        <begin position="26"/>
        <end position="374"/>
    </location>
</feature>
<dbReference type="PANTHER" id="PTHR30483">
    <property type="entry name" value="LEUCINE-SPECIFIC-BINDING PROTEIN"/>
    <property type="match status" value="1"/>
</dbReference>
<dbReference type="SUPFAM" id="SSF53822">
    <property type="entry name" value="Periplasmic binding protein-like I"/>
    <property type="match status" value="1"/>
</dbReference>
<evidence type="ECO:0000256" key="3">
    <source>
        <dbReference type="SAM" id="SignalP"/>
    </source>
</evidence>
<sequence length="388" mass="40946">MIRIKHVRQATLAALVMVLPWAAQAQVKVGVTVSSTGPAASLGIPERNTVDLLPREVAGQKIEWIVLDDATDLTQAVKNMRKLVSEDKADVVIGSSATPGSIAMVDVAAETGTPMISVAASAKIVEPVDDKRKWAFKTPQNDALMAEALADAMVKAKVRTLGFIGFADAYGESWLDETKKAAGAKGIKLVGAEKYGRTDTSVTGQVLKLMAARPDAILIAGSGTPAALPQKELRARNYGGLIYQTHGVANGDFLRVCGKDCEGMILPAGPLLVAAQLPDDNPVKKSAQAYIDAYEKVHGAGSVSTFGGHMWDAGQLVVAALPVALKTGAQPGTPAFRKALRDALENVRELAVSQGVFNMSPTDHAGFDQRARVMVKVQGGKWVYQPGL</sequence>
<dbReference type="AlphaFoldDB" id="A0A261SLL9"/>
<reference evidence="6" key="1">
    <citation type="submission" date="2017-05" db="EMBL/GenBank/DDBJ databases">
        <title>Complete and WGS of Bordetella genogroups.</title>
        <authorList>
            <person name="Spilker T."/>
            <person name="Lipuma J."/>
        </authorList>
    </citation>
    <scope>NUCLEOTIDE SEQUENCE [LARGE SCALE GENOMIC DNA]</scope>
    <source>
        <strain evidence="6">AU16122</strain>
    </source>
</reference>
<dbReference type="RefSeq" id="WP_094852412.1">
    <property type="nucleotide sequence ID" value="NZ_NEVM01000001.1"/>
</dbReference>
<evidence type="ECO:0000256" key="2">
    <source>
        <dbReference type="ARBA" id="ARBA00022729"/>
    </source>
</evidence>
<dbReference type="InterPro" id="IPR028082">
    <property type="entry name" value="Peripla_BP_I"/>
</dbReference>
<dbReference type="Pfam" id="PF13458">
    <property type="entry name" value="Peripla_BP_6"/>
    <property type="match status" value="1"/>
</dbReference>
<dbReference type="Proteomes" id="UP000216020">
    <property type="component" value="Unassembled WGS sequence"/>
</dbReference>
<dbReference type="OrthoDB" id="5290698at2"/>
<dbReference type="CDD" id="cd06333">
    <property type="entry name" value="PBP1_ABC_RPA1789-like"/>
    <property type="match status" value="1"/>
</dbReference>
<accession>A0A261SLL9</accession>